<dbReference type="SUPFAM" id="SSF52172">
    <property type="entry name" value="CheY-like"/>
    <property type="match status" value="1"/>
</dbReference>
<dbReference type="PANTHER" id="PTHR44591:SF3">
    <property type="entry name" value="RESPONSE REGULATORY DOMAIN-CONTAINING PROTEIN"/>
    <property type="match status" value="1"/>
</dbReference>
<dbReference type="CDD" id="cd00156">
    <property type="entry name" value="REC"/>
    <property type="match status" value="1"/>
</dbReference>
<keyword evidence="1 2" id="KW-0597">Phosphoprotein</keyword>
<dbReference type="AlphaFoldDB" id="A0AAJ0U5D8"/>
<reference evidence="4" key="2">
    <citation type="journal article" date="2020" name="Microorganisms">
        <title>Osmotic Adaptation and Compatible Solute Biosynthesis of Phototrophic Bacteria as Revealed from Genome Analyses.</title>
        <authorList>
            <person name="Imhoff J.F."/>
            <person name="Rahn T."/>
            <person name="Kunzel S."/>
            <person name="Keller A."/>
            <person name="Neulinger S.C."/>
        </authorList>
    </citation>
    <scope>NUCLEOTIDE SEQUENCE</scope>
    <source>
        <strain evidence="4">DSM 11080</strain>
    </source>
</reference>
<dbReference type="PROSITE" id="PS50110">
    <property type="entry name" value="RESPONSE_REGULATORY"/>
    <property type="match status" value="1"/>
</dbReference>
<dbReference type="Gene3D" id="3.40.50.2300">
    <property type="match status" value="1"/>
</dbReference>
<evidence type="ECO:0000259" key="3">
    <source>
        <dbReference type="PROSITE" id="PS50110"/>
    </source>
</evidence>
<dbReference type="InterPro" id="IPR050595">
    <property type="entry name" value="Bact_response_regulator"/>
</dbReference>
<comment type="caution">
    <text evidence="4">The sequence shown here is derived from an EMBL/GenBank/DDBJ whole genome shotgun (WGS) entry which is preliminary data.</text>
</comment>
<dbReference type="RefSeq" id="WP_200346730.1">
    <property type="nucleotide sequence ID" value="NZ_NRSJ01000023.1"/>
</dbReference>
<evidence type="ECO:0000256" key="1">
    <source>
        <dbReference type="ARBA" id="ARBA00022553"/>
    </source>
</evidence>
<evidence type="ECO:0000313" key="5">
    <source>
        <dbReference type="Proteomes" id="UP001296776"/>
    </source>
</evidence>
<dbReference type="Proteomes" id="UP001296776">
    <property type="component" value="Unassembled WGS sequence"/>
</dbReference>
<dbReference type="EMBL" id="NRSJ01000023">
    <property type="protein sequence ID" value="MBK1705512.1"/>
    <property type="molecule type" value="Genomic_DNA"/>
</dbReference>
<reference evidence="4" key="1">
    <citation type="submission" date="2017-08" db="EMBL/GenBank/DDBJ databases">
        <authorList>
            <person name="Imhoff J.F."/>
            <person name="Rahn T."/>
            <person name="Kuenzel S."/>
            <person name="Neulinger S.C."/>
        </authorList>
    </citation>
    <scope>NUCLEOTIDE SEQUENCE</scope>
    <source>
        <strain evidence="4">DSM 11080</strain>
    </source>
</reference>
<dbReference type="GO" id="GO:0000160">
    <property type="term" value="P:phosphorelay signal transduction system"/>
    <property type="evidence" value="ECO:0007669"/>
    <property type="project" value="InterPro"/>
</dbReference>
<evidence type="ECO:0000313" key="4">
    <source>
        <dbReference type="EMBL" id="MBK1705512.1"/>
    </source>
</evidence>
<dbReference type="PANTHER" id="PTHR44591">
    <property type="entry name" value="STRESS RESPONSE REGULATOR PROTEIN 1"/>
    <property type="match status" value="1"/>
</dbReference>
<dbReference type="InterPro" id="IPR001789">
    <property type="entry name" value="Sig_transdc_resp-reg_receiver"/>
</dbReference>
<feature type="modified residue" description="4-aspartylphosphate" evidence="2">
    <location>
        <position position="78"/>
    </location>
</feature>
<proteinExistence type="predicted"/>
<accession>A0AAJ0U5D8</accession>
<organism evidence="4 5">
    <name type="scientific">Halochromatium glycolicum</name>
    <dbReference type="NCBI Taxonomy" id="85075"/>
    <lineage>
        <taxon>Bacteria</taxon>
        <taxon>Pseudomonadati</taxon>
        <taxon>Pseudomonadota</taxon>
        <taxon>Gammaproteobacteria</taxon>
        <taxon>Chromatiales</taxon>
        <taxon>Chromatiaceae</taxon>
        <taxon>Halochromatium</taxon>
    </lineage>
</organism>
<feature type="domain" description="Response regulatory" evidence="3">
    <location>
        <begin position="28"/>
        <end position="142"/>
    </location>
</feature>
<protein>
    <recommendedName>
        <fullName evidence="3">Response regulatory domain-containing protein</fullName>
    </recommendedName>
</protein>
<name>A0AAJ0U5D8_9GAMM</name>
<evidence type="ECO:0000256" key="2">
    <source>
        <dbReference type="PROSITE-ProRule" id="PRU00169"/>
    </source>
</evidence>
<sequence>MAELMTVASPGEWGSVPGAGLGPRLEAPLLLVEDNAALRQMLSWELSELGYQVCAASGCVQARALIDRQPLLRFALIDIRLPDGDGRALGAELAARAPGLAIVLMSGAHGLEPDPGLAPHVRAFLRKPVNLNSIHQLFAATDEHPRQCASSR</sequence>
<keyword evidence="5" id="KW-1185">Reference proteome</keyword>
<dbReference type="SMART" id="SM00448">
    <property type="entry name" value="REC"/>
    <property type="match status" value="1"/>
</dbReference>
<dbReference type="InterPro" id="IPR011006">
    <property type="entry name" value="CheY-like_superfamily"/>
</dbReference>
<dbReference type="Pfam" id="PF00072">
    <property type="entry name" value="Response_reg"/>
    <property type="match status" value="1"/>
</dbReference>
<gene>
    <name evidence="4" type="ORF">CKO40_13355</name>
</gene>